<dbReference type="InterPro" id="IPR027417">
    <property type="entry name" value="P-loop_NTPase"/>
</dbReference>
<feature type="compositionally biased region" description="Acidic residues" evidence="4">
    <location>
        <begin position="605"/>
        <end position="616"/>
    </location>
</feature>
<dbReference type="GO" id="GO:0005829">
    <property type="term" value="C:cytosol"/>
    <property type="evidence" value="ECO:0007669"/>
    <property type="project" value="TreeGrafter"/>
</dbReference>
<keyword evidence="7" id="KW-1185">Reference proteome</keyword>
<feature type="compositionally biased region" description="Polar residues" evidence="4">
    <location>
        <begin position="693"/>
        <end position="721"/>
    </location>
</feature>
<organism evidence="6 7">
    <name type="scientific">Powellomyces hirtus</name>
    <dbReference type="NCBI Taxonomy" id="109895"/>
    <lineage>
        <taxon>Eukaryota</taxon>
        <taxon>Fungi</taxon>
        <taxon>Fungi incertae sedis</taxon>
        <taxon>Chytridiomycota</taxon>
        <taxon>Chytridiomycota incertae sedis</taxon>
        <taxon>Chytridiomycetes</taxon>
        <taxon>Spizellomycetales</taxon>
        <taxon>Powellomycetaceae</taxon>
        <taxon>Powellomyces</taxon>
    </lineage>
</organism>
<dbReference type="SMART" id="SM00072">
    <property type="entry name" value="GuKc"/>
    <property type="match status" value="1"/>
</dbReference>
<accession>A0A507DUB8</accession>
<dbReference type="PANTHER" id="PTHR23117">
    <property type="entry name" value="GUANYLATE KINASE-RELATED"/>
    <property type="match status" value="1"/>
</dbReference>
<feature type="region of interest" description="Disordered" evidence="4">
    <location>
        <begin position="693"/>
        <end position="739"/>
    </location>
</feature>
<evidence type="ECO:0000259" key="5">
    <source>
        <dbReference type="PROSITE" id="PS50052"/>
    </source>
</evidence>
<dbReference type="InterPro" id="IPR032675">
    <property type="entry name" value="LRR_dom_sf"/>
</dbReference>
<sequence>MSTKKPASRASSASKNAKTAAAPATASSRTGSAKRKGAVGTPSAPGKSSSQLSLESKSRSGSRTSLKGAEKLVIPHDQAPGNSPLVPSAAPPLDEEVIKPPKVDEQAEYRKRLESLPLPFELLRMGLSNLGRSPDELKQVFTKLSLPNVGLGRIDMLKNYPYIQTLELPGNGISDTSVLSYMRYLVQVDLSNNDLTKALDFNPPPFNLQHVDLSRNKISDISDLSKHRFLMKLCLDRNFISAISGLSQCKYLTHLSLVNNNIGVIEGLENLPLKVLDLRRNRISSLTGLETLLELEELRVGHNSIETFQSLEHLTSLRLLDAEHNQLSELTEVFPPITHLSLLRDLNLNGNPLKTDPAYRLQIVFQLPRLRVLDVLPVSPEEKVAAMNLYSPLPSVVASVQHAAMMKSYGLRQMVLISKVDLMRSTRLRPVVLCGPSGVGKRSLANRLISEHPNLYGAAISHTTRRPRADENDGVDYHFVSRDVMEGMVETGQFIQVVVLFGELYGISVKALDKVTEEDKIAIMCLELDGVLTLKRSPIKCHYICISVPDMLVLQRRLESRFPPPRTRTTPTPVEFIRAKTAPEPLIPSKKPEINKEASIPNGASEDEDHSFDNEADLSAQGGPSTPSQDDEQEVDPTDLLPTIAHSSQAAPPSREGHLSAEDGSDEIDSDLTSVSGIDGLRSLGLCSLPETTSSQLTITRSNYPQPDTPGDTQSRPMTVSKSDEETQEQQQELDPKSPLHRWLAKAALTDDYIESDTFFDLTITNAVLEDAYRELEAYCLKEHEKVMNEED</sequence>
<evidence type="ECO:0000256" key="2">
    <source>
        <dbReference type="ARBA" id="ARBA00022679"/>
    </source>
</evidence>
<evidence type="ECO:0000256" key="1">
    <source>
        <dbReference type="ARBA" id="ARBA00005790"/>
    </source>
</evidence>
<evidence type="ECO:0000256" key="3">
    <source>
        <dbReference type="ARBA" id="ARBA00022777"/>
    </source>
</evidence>
<feature type="compositionally biased region" description="Low complexity" evidence="4">
    <location>
        <begin position="46"/>
        <end position="67"/>
    </location>
</feature>
<protein>
    <submittedName>
        <fullName evidence="6">Guanylate kinase</fullName>
    </submittedName>
</protein>
<dbReference type="InterPro" id="IPR020590">
    <property type="entry name" value="Guanylate_kinase_CS"/>
</dbReference>
<dbReference type="Proteomes" id="UP000318582">
    <property type="component" value="Unassembled WGS sequence"/>
</dbReference>
<keyword evidence="2" id="KW-0808">Transferase</keyword>
<evidence type="ECO:0000313" key="7">
    <source>
        <dbReference type="Proteomes" id="UP000318582"/>
    </source>
</evidence>
<comment type="similarity">
    <text evidence="1">Belongs to the guanylate kinase family.</text>
</comment>
<feature type="domain" description="Guanylate kinase-like" evidence="5">
    <location>
        <begin position="428"/>
        <end position="620"/>
    </location>
</feature>
<keyword evidence="3 6" id="KW-0418">Kinase</keyword>
<dbReference type="Pfam" id="PF14580">
    <property type="entry name" value="LRR_9"/>
    <property type="match status" value="1"/>
</dbReference>
<dbReference type="PROSITE" id="PS00856">
    <property type="entry name" value="GUANYLATE_KINASE_1"/>
    <property type="match status" value="1"/>
</dbReference>
<dbReference type="PROSITE" id="PS51450">
    <property type="entry name" value="LRR"/>
    <property type="match status" value="4"/>
</dbReference>
<dbReference type="Gene3D" id="3.40.50.300">
    <property type="entry name" value="P-loop containing nucleotide triphosphate hydrolases"/>
    <property type="match status" value="1"/>
</dbReference>
<dbReference type="CDD" id="cd00071">
    <property type="entry name" value="GMPK"/>
    <property type="match status" value="1"/>
</dbReference>
<evidence type="ECO:0000256" key="4">
    <source>
        <dbReference type="SAM" id="MobiDB-lite"/>
    </source>
</evidence>
<dbReference type="STRING" id="109895.A0A507DUB8"/>
<dbReference type="GO" id="GO:0004385">
    <property type="term" value="F:GMP kinase activity"/>
    <property type="evidence" value="ECO:0007669"/>
    <property type="project" value="TreeGrafter"/>
</dbReference>
<dbReference type="EMBL" id="QEAQ01000138">
    <property type="protein sequence ID" value="TPX54797.1"/>
    <property type="molecule type" value="Genomic_DNA"/>
</dbReference>
<proteinExistence type="inferred from homology"/>
<dbReference type="InterPro" id="IPR008145">
    <property type="entry name" value="GK/Ca_channel_bsu"/>
</dbReference>
<dbReference type="Pfam" id="PF00625">
    <property type="entry name" value="Guanylate_kin"/>
    <property type="match status" value="1"/>
</dbReference>
<dbReference type="InterPro" id="IPR001611">
    <property type="entry name" value="Leu-rich_rpt"/>
</dbReference>
<dbReference type="FunFam" id="3.30.63.10:FF:000002">
    <property type="entry name" value="Guanylate kinase 1"/>
    <property type="match status" value="1"/>
</dbReference>
<gene>
    <name evidence="6" type="primary">GUK1</name>
    <name evidence="6" type="ORF">PhCBS80983_g05743</name>
</gene>
<dbReference type="InterPro" id="IPR008144">
    <property type="entry name" value="Guanylate_kin-like_dom"/>
</dbReference>
<reference evidence="6 7" key="1">
    <citation type="journal article" date="2019" name="Sci. Rep.">
        <title>Comparative genomics of chytrid fungi reveal insights into the obligate biotrophic and pathogenic lifestyle of Synchytrium endobioticum.</title>
        <authorList>
            <person name="van de Vossenberg B.T.L.H."/>
            <person name="Warris S."/>
            <person name="Nguyen H.D.T."/>
            <person name="van Gent-Pelzer M.P.E."/>
            <person name="Joly D.L."/>
            <person name="van de Geest H.C."/>
            <person name="Bonants P.J.M."/>
            <person name="Smith D.S."/>
            <person name="Levesque C.A."/>
            <person name="van der Lee T.A.J."/>
        </authorList>
    </citation>
    <scope>NUCLEOTIDE SEQUENCE [LARGE SCALE GENOMIC DNA]</scope>
    <source>
        <strain evidence="6 7">CBS 809.83</strain>
    </source>
</reference>
<dbReference type="SUPFAM" id="SSF52540">
    <property type="entry name" value="P-loop containing nucleoside triphosphate hydrolases"/>
    <property type="match status" value="1"/>
</dbReference>
<dbReference type="Pfam" id="PF13516">
    <property type="entry name" value="LRR_6"/>
    <property type="match status" value="1"/>
</dbReference>
<dbReference type="SMART" id="SM00365">
    <property type="entry name" value="LRR_SD22"/>
    <property type="match status" value="6"/>
</dbReference>
<feature type="compositionally biased region" description="Low complexity" evidence="4">
    <location>
        <begin position="1"/>
        <end position="31"/>
    </location>
</feature>
<feature type="region of interest" description="Disordered" evidence="4">
    <location>
        <begin position="1"/>
        <end position="95"/>
    </location>
</feature>
<dbReference type="PROSITE" id="PS50052">
    <property type="entry name" value="GUANYLATE_KINASE_2"/>
    <property type="match status" value="1"/>
</dbReference>
<dbReference type="AlphaFoldDB" id="A0A507DUB8"/>
<dbReference type="PANTHER" id="PTHR23117:SF13">
    <property type="entry name" value="GUANYLATE KINASE"/>
    <property type="match status" value="1"/>
</dbReference>
<dbReference type="Gene3D" id="3.80.10.10">
    <property type="entry name" value="Ribonuclease Inhibitor"/>
    <property type="match status" value="2"/>
</dbReference>
<feature type="region of interest" description="Disordered" evidence="4">
    <location>
        <begin position="562"/>
        <end position="674"/>
    </location>
</feature>
<dbReference type="SUPFAM" id="SSF52058">
    <property type="entry name" value="L domain-like"/>
    <property type="match status" value="1"/>
</dbReference>
<name>A0A507DUB8_9FUNG</name>
<comment type="caution">
    <text evidence="6">The sequence shown here is derived from an EMBL/GenBank/DDBJ whole genome shotgun (WGS) entry which is preliminary data.</text>
</comment>
<evidence type="ECO:0000313" key="6">
    <source>
        <dbReference type="EMBL" id="TPX54797.1"/>
    </source>
</evidence>